<dbReference type="PANTHER" id="PTHR11705">
    <property type="entry name" value="PROTEASE FAMILY M14 CARBOXYPEPTIDASE A,B"/>
    <property type="match status" value="1"/>
</dbReference>
<sequence length="292" mass="32510">MGLFVVRLLCNDTSASLPQALLQQAADALRTTSFRILVNSNPRSREKVETGDYCIRANPNRVDLNRNWDSHWREHGSCNDVEWGGPNAFSEAETRLFRDVLTTFRPRVMATIHSGNMGLYHPYAFSRSAALSWGAQKMHTWLRQLSSATVKVPFGPAAILNGGDCPGSGLDFAYDTLKSYSFALEIFLPESERPPLRSRYERLMNMTLDELLERERHGEALVASSWLQLGQGEVVSAASSEGEMTAAECLAFFNPTDEGTYWSVLTQWTDVLFRLTDLVGRDGCRGGLGCVS</sequence>
<evidence type="ECO:0000259" key="4">
    <source>
        <dbReference type="PROSITE" id="PS52035"/>
    </source>
</evidence>
<accession>A0A0G4EE83</accession>
<dbReference type="STRING" id="1169540.A0A0G4EE83"/>
<dbReference type="GO" id="GO:0005615">
    <property type="term" value="C:extracellular space"/>
    <property type="evidence" value="ECO:0007669"/>
    <property type="project" value="TreeGrafter"/>
</dbReference>
<dbReference type="OMA" id="RYVERGH"/>
<dbReference type="Gene3D" id="3.40.630.10">
    <property type="entry name" value="Zn peptidases"/>
    <property type="match status" value="1"/>
</dbReference>
<dbReference type="OrthoDB" id="3626597at2759"/>
<evidence type="ECO:0000313" key="5">
    <source>
        <dbReference type="EMBL" id="CEL93864.1"/>
    </source>
</evidence>
<dbReference type="InterPro" id="IPR000834">
    <property type="entry name" value="Peptidase_M14"/>
</dbReference>
<dbReference type="GO" id="GO:0004181">
    <property type="term" value="F:metallocarboxypeptidase activity"/>
    <property type="evidence" value="ECO:0007669"/>
    <property type="project" value="InterPro"/>
</dbReference>
<dbReference type="GO" id="GO:0008270">
    <property type="term" value="F:zinc ion binding"/>
    <property type="evidence" value="ECO:0007669"/>
    <property type="project" value="InterPro"/>
</dbReference>
<evidence type="ECO:0000256" key="1">
    <source>
        <dbReference type="ARBA" id="ARBA00001947"/>
    </source>
</evidence>
<dbReference type="Proteomes" id="UP000041254">
    <property type="component" value="Unassembled WGS sequence"/>
</dbReference>
<dbReference type="AlphaFoldDB" id="A0A0G4EE83"/>
<dbReference type="SUPFAM" id="SSF53187">
    <property type="entry name" value="Zn-dependent exopeptidases"/>
    <property type="match status" value="1"/>
</dbReference>
<organism evidence="5 6">
    <name type="scientific">Vitrella brassicaformis (strain CCMP3155)</name>
    <dbReference type="NCBI Taxonomy" id="1169540"/>
    <lineage>
        <taxon>Eukaryota</taxon>
        <taxon>Sar</taxon>
        <taxon>Alveolata</taxon>
        <taxon>Colpodellida</taxon>
        <taxon>Vitrellaceae</taxon>
        <taxon>Vitrella</taxon>
    </lineage>
</organism>
<comment type="cofactor">
    <cofactor evidence="1">
        <name>Zn(2+)</name>
        <dbReference type="ChEBI" id="CHEBI:29105"/>
    </cofactor>
</comment>
<dbReference type="PhylomeDB" id="A0A0G4EE83"/>
<reference evidence="5 6" key="1">
    <citation type="submission" date="2014-11" db="EMBL/GenBank/DDBJ databases">
        <authorList>
            <person name="Zhu J."/>
            <person name="Qi W."/>
            <person name="Song R."/>
        </authorList>
    </citation>
    <scope>NUCLEOTIDE SEQUENCE [LARGE SCALE GENOMIC DNA]</scope>
</reference>
<evidence type="ECO:0000313" key="6">
    <source>
        <dbReference type="Proteomes" id="UP000041254"/>
    </source>
</evidence>
<dbReference type="GO" id="GO:0006508">
    <property type="term" value="P:proteolysis"/>
    <property type="evidence" value="ECO:0007669"/>
    <property type="project" value="InterPro"/>
</dbReference>
<dbReference type="EMBL" id="CDMY01000198">
    <property type="protein sequence ID" value="CEL93864.1"/>
    <property type="molecule type" value="Genomic_DNA"/>
</dbReference>
<dbReference type="InParanoid" id="A0A0G4EE83"/>
<dbReference type="PANTHER" id="PTHR11705:SF119">
    <property type="entry name" value="OS02G0119300 PROTEIN"/>
    <property type="match status" value="1"/>
</dbReference>
<gene>
    <name evidence="5" type="ORF">Vbra_11400</name>
</gene>
<evidence type="ECO:0000256" key="2">
    <source>
        <dbReference type="ARBA" id="ARBA00005988"/>
    </source>
</evidence>
<evidence type="ECO:0000256" key="3">
    <source>
        <dbReference type="PROSITE-ProRule" id="PRU01379"/>
    </source>
</evidence>
<name>A0A0G4EE83_VITBC</name>
<dbReference type="VEuPathDB" id="CryptoDB:Vbra_11400"/>
<comment type="similarity">
    <text evidence="2 3">Belongs to the peptidase M14 family.</text>
</comment>
<feature type="active site" description="Proton donor/acceptor" evidence="3">
    <location>
        <position position="185"/>
    </location>
</feature>
<keyword evidence="6" id="KW-1185">Reference proteome</keyword>
<feature type="domain" description="Peptidase M14" evidence="4">
    <location>
        <begin position="1"/>
        <end position="211"/>
    </location>
</feature>
<protein>
    <recommendedName>
        <fullName evidence="4">Peptidase M14 domain-containing protein</fullName>
    </recommendedName>
</protein>
<proteinExistence type="inferred from homology"/>
<dbReference type="Pfam" id="PF00246">
    <property type="entry name" value="Peptidase_M14"/>
    <property type="match status" value="1"/>
</dbReference>
<dbReference type="PROSITE" id="PS52035">
    <property type="entry name" value="PEPTIDASE_M14"/>
    <property type="match status" value="1"/>
</dbReference>